<gene>
    <name evidence="4" type="ORF">ACFSVN_02775</name>
</gene>
<feature type="domain" description="Pseudouridine synthase RsuA/RluA-like" evidence="3">
    <location>
        <begin position="99"/>
        <end position="245"/>
    </location>
</feature>
<comment type="similarity">
    <text evidence="1">Belongs to the pseudouridine synthase RluA family.</text>
</comment>
<dbReference type="EMBL" id="JBHULI010000003">
    <property type="protein sequence ID" value="MFD2531364.1"/>
    <property type="molecule type" value="Genomic_DNA"/>
</dbReference>
<evidence type="ECO:0000313" key="5">
    <source>
        <dbReference type="Proteomes" id="UP001597460"/>
    </source>
</evidence>
<dbReference type="Pfam" id="PF00849">
    <property type="entry name" value="PseudoU_synth_2"/>
    <property type="match status" value="1"/>
</dbReference>
<dbReference type="Gene3D" id="3.30.2350.10">
    <property type="entry name" value="Pseudouridine synthase"/>
    <property type="match status" value="1"/>
</dbReference>
<name>A0ABW5JIH2_9BACT</name>
<dbReference type="PANTHER" id="PTHR21600">
    <property type="entry name" value="MITOCHONDRIAL RNA PSEUDOURIDINE SYNTHASE"/>
    <property type="match status" value="1"/>
</dbReference>
<dbReference type="InterPro" id="IPR020103">
    <property type="entry name" value="PsdUridine_synth_cat_dom_sf"/>
</dbReference>
<accession>A0ABW5JIH2</accession>
<protein>
    <submittedName>
        <fullName evidence="4">Pseudouridine synthase family protein</fullName>
    </submittedName>
</protein>
<comment type="caution">
    <text evidence="4">The sequence shown here is derived from an EMBL/GenBank/DDBJ whole genome shotgun (WGS) entry which is preliminary data.</text>
</comment>
<dbReference type="Proteomes" id="UP001597460">
    <property type="component" value="Unassembled WGS sequence"/>
</dbReference>
<keyword evidence="2" id="KW-0694">RNA-binding</keyword>
<keyword evidence="5" id="KW-1185">Reference proteome</keyword>
<organism evidence="4 5">
    <name type="scientific">Gracilimonas halophila</name>
    <dbReference type="NCBI Taxonomy" id="1834464"/>
    <lineage>
        <taxon>Bacteria</taxon>
        <taxon>Pseudomonadati</taxon>
        <taxon>Balneolota</taxon>
        <taxon>Balneolia</taxon>
        <taxon>Balneolales</taxon>
        <taxon>Balneolaceae</taxon>
        <taxon>Gracilimonas</taxon>
    </lineage>
</organism>
<sequence>MISHRPVRIVSPYSITYRFRVKSEFAGNSLLHLMHTRFPFHGVKVWETKIQNGHVGVNGEEASADHILQLHDEIFHHNPKVKEPSVPDEVRILKETEEYLIVYKPAPMPMHPGGRYNKNSLTKILEEQGYQDLRIVHRLDAVTSGLVLLARNKEFAQKAMICFSKSRVNKTYYAVVSGNPEEESITIDTPIRRKNGFVFESELGLKYAKEAITHFEVVEQGEHSSIVKCSPKTGRTHQIRLHLEQWRYPIIDDPIYGIEGDKSSKRAQKVGISLLNAGLEIEELGVKWELDLDRYKMLDIRLKTV</sequence>
<dbReference type="PROSITE" id="PS01129">
    <property type="entry name" value="PSI_RLU"/>
    <property type="match status" value="1"/>
</dbReference>
<dbReference type="SUPFAM" id="SSF55120">
    <property type="entry name" value="Pseudouridine synthase"/>
    <property type="match status" value="1"/>
</dbReference>
<evidence type="ECO:0000256" key="1">
    <source>
        <dbReference type="ARBA" id="ARBA00010876"/>
    </source>
</evidence>
<dbReference type="CDD" id="cd02869">
    <property type="entry name" value="PseudoU_synth_RluA_like"/>
    <property type="match status" value="1"/>
</dbReference>
<evidence type="ECO:0000259" key="3">
    <source>
        <dbReference type="Pfam" id="PF00849"/>
    </source>
</evidence>
<dbReference type="InterPro" id="IPR006145">
    <property type="entry name" value="PsdUridine_synth_RsuA/RluA"/>
</dbReference>
<dbReference type="InterPro" id="IPR050188">
    <property type="entry name" value="RluA_PseudoU_synthase"/>
</dbReference>
<reference evidence="5" key="1">
    <citation type="journal article" date="2019" name="Int. J. Syst. Evol. Microbiol.">
        <title>The Global Catalogue of Microorganisms (GCM) 10K type strain sequencing project: providing services to taxonomists for standard genome sequencing and annotation.</title>
        <authorList>
            <consortium name="The Broad Institute Genomics Platform"/>
            <consortium name="The Broad Institute Genome Sequencing Center for Infectious Disease"/>
            <person name="Wu L."/>
            <person name="Ma J."/>
        </authorList>
    </citation>
    <scope>NUCLEOTIDE SEQUENCE [LARGE SCALE GENOMIC DNA]</scope>
    <source>
        <strain evidence="5">KCTC 52042</strain>
    </source>
</reference>
<evidence type="ECO:0000256" key="2">
    <source>
        <dbReference type="PROSITE-ProRule" id="PRU00182"/>
    </source>
</evidence>
<dbReference type="PANTHER" id="PTHR21600:SF87">
    <property type="entry name" value="RNA PSEUDOURIDYLATE SYNTHASE DOMAIN-CONTAINING PROTEIN 1"/>
    <property type="match status" value="1"/>
</dbReference>
<proteinExistence type="inferred from homology"/>
<dbReference type="PROSITE" id="PS50889">
    <property type="entry name" value="S4"/>
    <property type="match status" value="1"/>
</dbReference>
<dbReference type="RefSeq" id="WP_390298275.1">
    <property type="nucleotide sequence ID" value="NZ_JBHULI010000003.1"/>
</dbReference>
<evidence type="ECO:0000313" key="4">
    <source>
        <dbReference type="EMBL" id="MFD2531364.1"/>
    </source>
</evidence>
<dbReference type="InterPro" id="IPR006224">
    <property type="entry name" value="PsdUridine_synth_RluA-like_CS"/>
</dbReference>